<dbReference type="Pfam" id="PF18144">
    <property type="entry name" value="SMODS"/>
    <property type="match status" value="1"/>
</dbReference>
<name>A0ABX8AL40_9HYPH</name>
<organism evidence="2 3">
    <name type="scientific">Pseudovibrio brasiliensis</name>
    <dbReference type="NCBI Taxonomy" id="1898042"/>
    <lineage>
        <taxon>Bacteria</taxon>
        <taxon>Pseudomonadati</taxon>
        <taxon>Pseudomonadota</taxon>
        <taxon>Alphaproteobacteria</taxon>
        <taxon>Hyphomicrobiales</taxon>
        <taxon>Stappiaceae</taxon>
        <taxon>Pseudovibrio</taxon>
    </lineage>
</organism>
<proteinExistence type="predicted"/>
<dbReference type="Proteomes" id="UP000680706">
    <property type="component" value="Chromosome"/>
</dbReference>
<accession>A0ABX8AL40</accession>
<keyword evidence="1" id="KW-0051">Antiviral defense</keyword>
<dbReference type="InterPro" id="IPR006116">
    <property type="entry name" value="NT_2-5OAS_ClassI-CCAase"/>
</dbReference>
<gene>
    <name evidence="2" type="ORF">KGB56_18515</name>
</gene>
<evidence type="ECO:0000313" key="2">
    <source>
        <dbReference type="EMBL" id="QUS55303.1"/>
    </source>
</evidence>
<evidence type="ECO:0000256" key="1">
    <source>
        <dbReference type="ARBA" id="ARBA00023118"/>
    </source>
</evidence>
<dbReference type="CDD" id="cd05400">
    <property type="entry name" value="NT_2-5OAS_ClassI-CCAase"/>
    <property type="match status" value="1"/>
</dbReference>
<evidence type="ECO:0000313" key="3">
    <source>
        <dbReference type="Proteomes" id="UP000680706"/>
    </source>
</evidence>
<protein>
    <submittedName>
        <fullName evidence="2">Nucleotidyltransferase</fullName>
    </submittedName>
</protein>
<sequence>MGDPLNFLFTPFSSIFLEKLLEQIEVTQTQYDQAQRAYKSLGNWLDRDKSTLRLRSPSVYVQGSFRLGTAIKPSSANGDLDIDVVCEILGRKSSDTQKLIKDIVGVEVKSYADAHNIKLDVPGKRCWTLLYADGSKFHMDVLPALPDAEGRRLLLEQHQLDT</sequence>
<dbReference type="SUPFAM" id="SSF81301">
    <property type="entry name" value="Nucleotidyltransferase"/>
    <property type="match status" value="1"/>
</dbReference>
<dbReference type="RefSeq" id="WP_143508241.1">
    <property type="nucleotide sequence ID" value="NZ_CP074126.1"/>
</dbReference>
<dbReference type="EMBL" id="CP074126">
    <property type="protein sequence ID" value="QUS55303.1"/>
    <property type="molecule type" value="Genomic_DNA"/>
</dbReference>
<keyword evidence="3" id="KW-1185">Reference proteome</keyword>
<dbReference type="InterPro" id="IPR043519">
    <property type="entry name" value="NT_sf"/>
</dbReference>
<reference evidence="2 3" key="1">
    <citation type="journal article" date="2021" name="Angew. Chem. Int. Ed. Engl.">
        <title>A novel family of nonribosomal peptides modulate collective behavior in Pseudovibrio bacteria isolated from marine sponges.</title>
        <authorList>
            <person name="Ioca L.P."/>
            <person name="Dai Y."/>
            <person name="Kunakom S."/>
            <person name="Diaz-Espinosa J."/>
            <person name="Krunic A."/>
            <person name="Crnkovic C.M."/>
            <person name="Orjala J."/>
            <person name="Sanchez L.M."/>
            <person name="Ferreira A.G."/>
            <person name="Berlinck R.G.S."/>
            <person name="Eustaquio A.S."/>
        </authorList>
    </citation>
    <scope>NUCLEOTIDE SEQUENCE [LARGE SCALE GENOMIC DNA]</scope>
    <source>
        <strain evidence="2 3">Ab134</strain>
    </source>
</reference>